<dbReference type="PROSITE" id="PS50878">
    <property type="entry name" value="RT_POL"/>
    <property type="match status" value="1"/>
</dbReference>
<keyword evidence="3" id="KW-1185">Reference proteome</keyword>
<dbReference type="Proteomes" id="UP000270094">
    <property type="component" value="Unassembled WGS sequence"/>
</dbReference>
<name>A0A3P7J1I7_STRVU</name>
<feature type="domain" description="Reverse transcriptase" evidence="1">
    <location>
        <begin position="1"/>
        <end position="73"/>
    </location>
</feature>
<dbReference type="EMBL" id="UYYB01097689">
    <property type="protein sequence ID" value="VDM76766.1"/>
    <property type="molecule type" value="Genomic_DNA"/>
</dbReference>
<evidence type="ECO:0000313" key="2">
    <source>
        <dbReference type="EMBL" id="VDM76766.1"/>
    </source>
</evidence>
<evidence type="ECO:0000259" key="1">
    <source>
        <dbReference type="PROSITE" id="PS50878"/>
    </source>
</evidence>
<sequence length="73" mass="8142">MGQRLAPTLAITFTSKVGAPVLERPLLYCRYIDDCCIVCPTQTELDICLNILNQQFTNISLLVKDLAKFGLHS</sequence>
<organism evidence="2 3">
    <name type="scientific">Strongylus vulgaris</name>
    <name type="common">Blood worm</name>
    <dbReference type="NCBI Taxonomy" id="40348"/>
    <lineage>
        <taxon>Eukaryota</taxon>
        <taxon>Metazoa</taxon>
        <taxon>Ecdysozoa</taxon>
        <taxon>Nematoda</taxon>
        <taxon>Chromadorea</taxon>
        <taxon>Rhabditida</taxon>
        <taxon>Rhabditina</taxon>
        <taxon>Rhabditomorpha</taxon>
        <taxon>Strongyloidea</taxon>
        <taxon>Strongylidae</taxon>
        <taxon>Strongylus</taxon>
    </lineage>
</organism>
<gene>
    <name evidence="2" type="ORF">SVUK_LOCUS11764</name>
</gene>
<protein>
    <recommendedName>
        <fullName evidence="1">Reverse transcriptase domain-containing protein</fullName>
    </recommendedName>
</protein>
<proteinExistence type="predicted"/>
<accession>A0A3P7J1I7</accession>
<evidence type="ECO:0000313" key="3">
    <source>
        <dbReference type="Proteomes" id="UP000270094"/>
    </source>
</evidence>
<reference evidence="2 3" key="1">
    <citation type="submission" date="2018-11" db="EMBL/GenBank/DDBJ databases">
        <authorList>
            <consortium name="Pathogen Informatics"/>
        </authorList>
    </citation>
    <scope>NUCLEOTIDE SEQUENCE [LARGE SCALE GENOMIC DNA]</scope>
</reference>
<dbReference type="InterPro" id="IPR000477">
    <property type="entry name" value="RT_dom"/>
</dbReference>
<dbReference type="OrthoDB" id="5823133at2759"/>
<dbReference type="AlphaFoldDB" id="A0A3P7J1I7"/>